<dbReference type="InterPro" id="IPR036412">
    <property type="entry name" value="HAD-like_sf"/>
</dbReference>
<dbReference type="Proteomes" id="UP000230108">
    <property type="component" value="Unassembled WGS sequence"/>
</dbReference>
<sequence length="348" mass="39888">MDKQIYLPITQSRPKKIAFVDIDSTLSSHIEATNVSQLLDHRLTNKARRLLEERGYIIAFITSRTEEMLMSIKEYNLSVKKYQLNRPLSRFTKENTPQGTLDPHIIASSTGGKIFVRQGDGGYIEDVSYRNSSLSPFEWRTKTMNLLTKLNTNGSLFVYSSIEHVEDFHNGSSKVFPPDYRIQIQFRNPADLISFKKVFKQYEPELYAINDSWPQEHKYALYISPVPGKFEAANRILSMIKKDTNDPLYLPEILFVGDSLPDIYEAIYSTCKTSTLFLVGGSRMTPYLLDPKKNDFVGDDLKGIKKEMKMVSLGVYEYRHANRICTIIVSDEKYPGLVGPESLIEYLS</sequence>
<dbReference type="AlphaFoldDB" id="A0A2M7QBN5"/>
<dbReference type="SUPFAM" id="SSF56784">
    <property type="entry name" value="HAD-like"/>
    <property type="match status" value="1"/>
</dbReference>
<evidence type="ECO:0000313" key="1">
    <source>
        <dbReference type="EMBL" id="PIY68621.1"/>
    </source>
</evidence>
<name>A0A2M7QBN5_9BACT</name>
<proteinExistence type="predicted"/>
<reference evidence="2" key="1">
    <citation type="submission" date="2017-09" db="EMBL/GenBank/DDBJ databases">
        <title>Depth-based differentiation of microbial function through sediment-hosted aquifers and enrichment of novel symbionts in the deep terrestrial subsurface.</title>
        <authorList>
            <person name="Probst A.J."/>
            <person name="Ladd B."/>
            <person name="Jarett J.K."/>
            <person name="Geller-Mcgrath D.E."/>
            <person name="Sieber C.M.K."/>
            <person name="Emerson J.B."/>
            <person name="Anantharaman K."/>
            <person name="Thomas B.C."/>
            <person name="Malmstrom R."/>
            <person name="Stieglmeier M."/>
            <person name="Klingl A."/>
            <person name="Woyke T."/>
            <person name="Ryan C.M."/>
            <person name="Banfield J.F."/>
        </authorList>
    </citation>
    <scope>NUCLEOTIDE SEQUENCE [LARGE SCALE GENOMIC DNA]</scope>
</reference>
<evidence type="ECO:0000313" key="2">
    <source>
        <dbReference type="Proteomes" id="UP000230108"/>
    </source>
</evidence>
<accession>A0A2M7QBN5</accession>
<organism evidence="1 2">
    <name type="scientific">Candidatus Roizmanbacteria bacterium CG_4_10_14_0_8_um_filter_39_9</name>
    <dbReference type="NCBI Taxonomy" id="1974829"/>
    <lineage>
        <taxon>Bacteria</taxon>
        <taxon>Candidatus Roizmaniibacteriota</taxon>
    </lineage>
</organism>
<comment type="caution">
    <text evidence="1">The sequence shown here is derived from an EMBL/GenBank/DDBJ whole genome shotgun (WGS) entry which is preliminary data.</text>
</comment>
<gene>
    <name evidence="1" type="ORF">COY90_04905</name>
</gene>
<dbReference type="EMBL" id="PFLF01000105">
    <property type="protein sequence ID" value="PIY68621.1"/>
    <property type="molecule type" value="Genomic_DNA"/>
</dbReference>
<protein>
    <submittedName>
        <fullName evidence="1">Uncharacterized protein</fullName>
    </submittedName>
</protein>